<comment type="similarity">
    <text evidence="1">Belongs to the NodU/CmcH family.</text>
</comment>
<feature type="domain" description="Carbamoyltransferase" evidence="2">
    <location>
        <begin position="2"/>
        <end position="346"/>
    </location>
</feature>
<dbReference type="EMBL" id="LAZR01001250">
    <property type="protein sequence ID" value="KKN47901.1"/>
    <property type="molecule type" value="Genomic_DNA"/>
</dbReference>
<sequence length="453" mass="51255">MKILGVHDGHNSSACLLEEGVVTWAIQRERMTNKKNDSGMPEEPIAEILKHTGELDEVALATYFIHERDWFIDQLFWKEKTWRDSLINSFTWPFTKRFSPYFLNRTRDRQRLLGKVLKEHGFLGWDETNIKVVEHHTAHAASAFYGSHYEPGEQVLVLTADGSGDGLSSTVSMGYMDGRLIRLDKFNSTRDGSIGEIYSLVTYYLGLRPWNDEYKVMGLAPYSRPHAKIMKGLQRMIQLRRGRFEAGEVSAKFAYGALVKLLARMRFDQICASVQLWFEGMMRLWVKDLFDMGLRTLADPHSKLAAAGGCFMNVKANSVISRMEKVEDLFIFPSAGDESTCIGAAMKVYADWNIEHGIHPKKAIQPIGPLYLGPDAGGDFLEGPLDRERQRLGYSLHRETKNMGKLIVQALDDGEIVARCSGRLEFGARALGNRTIMADARSLDIKVPLNKRI</sequence>
<dbReference type="CDD" id="cd24100">
    <property type="entry name" value="ASKHA_NBD_MJ1051-like_N"/>
    <property type="match status" value="1"/>
</dbReference>
<dbReference type="AlphaFoldDB" id="A0A0F9TG17"/>
<evidence type="ECO:0000256" key="1">
    <source>
        <dbReference type="ARBA" id="ARBA00006129"/>
    </source>
</evidence>
<dbReference type="GO" id="GO:0003824">
    <property type="term" value="F:catalytic activity"/>
    <property type="evidence" value="ECO:0007669"/>
    <property type="project" value="InterPro"/>
</dbReference>
<feature type="domain" description="Carbamoyltransferase C-terminal" evidence="3">
    <location>
        <begin position="409"/>
        <end position="453"/>
    </location>
</feature>
<dbReference type="SUPFAM" id="SSF53067">
    <property type="entry name" value="Actin-like ATPase domain"/>
    <property type="match status" value="1"/>
</dbReference>
<dbReference type="PANTHER" id="PTHR34847">
    <property type="entry name" value="NODULATION PROTEIN U"/>
    <property type="match status" value="1"/>
</dbReference>
<dbReference type="InterPro" id="IPR003696">
    <property type="entry name" value="Carbtransf_dom"/>
</dbReference>
<dbReference type="Gene3D" id="3.90.870.20">
    <property type="entry name" value="Carbamoyltransferase, C-terminal domain"/>
    <property type="match status" value="1"/>
</dbReference>
<proteinExistence type="inferred from homology"/>
<gene>
    <name evidence="4" type="ORF">LCGC14_0658000</name>
</gene>
<dbReference type="InterPro" id="IPR038152">
    <property type="entry name" value="Carbam_trans_C_sf"/>
</dbReference>
<dbReference type="Pfam" id="PF02543">
    <property type="entry name" value="Carbam_trans_N"/>
    <property type="match status" value="1"/>
</dbReference>
<dbReference type="InterPro" id="IPR031730">
    <property type="entry name" value="Carbam_trans_C"/>
</dbReference>
<dbReference type="Pfam" id="PF16861">
    <property type="entry name" value="Carbam_trans_C"/>
    <property type="match status" value="1"/>
</dbReference>
<dbReference type="Gene3D" id="3.30.420.40">
    <property type="match status" value="2"/>
</dbReference>
<dbReference type="InterPro" id="IPR043129">
    <property type="entry name" value="ATPase_NBD"/>
</dbReference>
<comment type="caution">
    <text evidence="4">The sequence shown here is derived from an EMBL/GenBank/DDBJ whole genome shotgun (WGS) entry which is preliminary data.</text>
</comment>
<evidence type="ECO:0008006" key="5">
    <source>
        <dbReference type="Google" id="ProtNLM"/>
    </source>
</evidence>
<dbReference type="PANTHER" id="PTHR34847:SF1">
    <property type="entry name" value="NODULATION PROTEIN U"/>
    <property type="match status" value="1"/>
</dbReference>
<evidence type="ECO:0000259" key="2">
    <source>
        <dbReference type="Pfam" id="PF02543"/>
    </source>
</evidence>
<name>A0A0F9TG17_9ZZZZ</name>
<feature type="non-terminal residue" evidence="4">
    <location>
        <position position="453"/>
    </location>
</feature>
<reference evidence="4" key="1">
    <citation type="journal article" date="2015" name="Nature">
        <title>Complex archaea that bridge the gap between prokaryotes and eukaryotes.</title>
        <authorList>
            <person name="Spang A."/>
            <person name="Saw J.H."/>
            <person name="Jorgensen S.L."/>
            <person name="Zaremba-Niedzwiedzka K."/>
            <person name="Martijn J."/>
            <person name="Lind A.E."/>
            <person name="van Eijk R."/>
            <person name="Schleper C."/>
            <person name="Guy L."/>
            <person name="Ettema T.J."/>
        </authorList>
    </citation>
    <scope>NUCLEOTIDE SEQUENCE</scope>
</reference>
<accession>A0A0F9TG17</accession>
<protein>
    <recommendedName>
        <fullName evidence="5">Carbamoyltransferase domain-containing protein</fullName>
    </recommendedName>
</protein>
<evidence type="ECO:0000313" key="4">
    <source>
        <dbReference type="EMBL" id="KKN47901.1"/>
    </source>
</evidence>
<evidence type="ECO:0000259" key="3">
    <source>
        <dbReference type="Pfam" id="PF16861"/>
    </source>
</evidence>
<dbReference type="InterPro" id="IPR051338">
    <property type="entry name" value="NodU/CmcH_Carbamoyltrnsfr"/>
</dbReference>
<organism evidence="4">
    <name type="scientific">marine sediment metagenome</name>
    <dbReference type="NCBI Taxonomy" id="412755"/>
    <lineage>
        <taxon>unclassified sequences</taxon>
        <taxon>metagenomes</taxon>
        <taxon>ecological metagenomes</taxon>
    </lineage>
</organism>